<dbReference type="GO" id="GO:0016042">
    <property type="term" value="P:lipid catabolic process"/>
    <property type="evidence" value="ECO:0007669"/>
    <property type="project" value="UniProtKB-KW"/>
</dbReference>
<keyword evidence="2" id="KW-0378">Hydrolase</keyword>
<dbReference type="GO" id="GO:0016788">
    <property type="term" value="F:hydrolase activity, acting on ester bonds"/>
    <property type="evidence" value="ECO:0007669"/>
    <property type="project" value="InterPro"/>
</dbReference>
<evidence type="ECO:0000313" key="5">
    <source>
        <dbReference type="Proteomes" id="UP000237347"/>
    </source>
</evidence>
<dbReference type="Gene3D" id="3.40.50.1110">
    <property type="entry name" value="SGNH hydrolase"/>
    <property type="match status" value="1"/>
</dbReference>
<gene>
    <name evidence="4" type="ORF">CFP56_006573</name>
</gene>
<dbReference type="InterPro" id="IPR001087">
    <property type="entry name" value="GDSL"/>
</dbReference>
<reference evidence="4 5" key="1">
    <citation type="journal article" date="2018" name="Sci. Data">
        <title>The draft genome sequence of cork oak.</title>
        <authorList>
            <person name="Ramos A.M."/>
            <person name="Usie A."/>
            <person name="Barbosa P."/>
            <person name="Barros P.M."/>
            <person name="Capote T."/>
            <person name="Chaves I."/>
            <person name="Simoes F."/>
            <person name="Abreu I."/>
            <person name="Carrasquinho I."/>
            <person name="Faro C."/>
            <person name="Guimaraes J.B."/>
            <person name="Mendonca D."/>
            <person name="Nobrega F."/>
            <person name="Rodrigues L."/>
            <person name="Saibo N.J.M."/>
            <person name="Varela M.C."/>
            <person name="Egas C."/>
            <person name="Matos J."/>
            <person name="Miguel C.M."/>
            <person name="Oliveira M.M."/>
            <person name="Ricardo C.P."/>
            <person name="Goncalves S."/>
        </authorList>
    </citation>
    <scope>NUCLEOTIDE SEQUENCE [LARGE SCALE GENOMIC DNA]</scope>
    <source>
        <strain evidence="5">cv. HL8</strain>
    </source>
</reference>
<organism evidence="4 5">
    <name type="scientific">Quercus suber</name>
    <name type="common">Cork oak</name>
    <dbReference type="NCBI Taxonomy" id="58331"/>
    <lineage>
        <taxon>Eukaryota</taxon>
        <taxon>Viridiplantae</taxon>
        <taxon>Streptophyta</taxon>
        <taxon>Embryophyta</taxon>
        <taxon>Tracheophyta</taxon>
        <taxon>Spermatophyta</taxon>
        <taxon>Magnoliopsida</taxon>
        <taxon>eudicotyledons</taxon>
        <taxon>Gunneridae</taxon>
        <taxon>Pentapetalae</taxon>
        <taxon>rosids</taxon>
        <taxon>fabids</taxon>
        <taxon>Fagales</taxon>
        <taxon>Fagaceae</taxon>
        <taxon>Quercus</taxon>
    </lineage>
</organism>
<keyword evidence="3" id="KW-0443">Lipid metabolism</keyword>
<dbReference type="InterPro" id="IPR036514">
    <property type="entry name" value="SGNH_hydro_sf"/>
</dbReference>
<dbReference type="Proteomes" id="UP000237347">
    <property type="component" value="Unassembled WGS sequence"/>
</dbReference>
<name>A0AAW0L942_QUESU</name>
<accession>A0AAW0L942</accession>
<dbReference type="AlphaFoldDB" id="A0AAW0L942"/>
<comment type="similarity">
    <text evidence="1">Belongs to the 'GDSL' lipolytic enzyme family.</text>
</comment>
<dbReference type="EMBL" id="PKMF04000141">
    <property type="protein sequence ID" value="KAK7847471.1"/>
    <property type="molecule type" value="Genomic_DNA"/>
</dbReference>
<dbReference type="PANTHER" id="PTHR45648">
    <property type="entry name" value="GDSL LIPASE/ACYLHYDROLASE FAMILY PROTEIN (AFU_ORTHOLOGUE AFUA_4G14700)"/>
    <property type="match status" value="1"/>
</dbReference>
<dbReference type="PANTHER" id="PTHR45648:SF106">
    <property type="entry name" value="ANTHER-SPECIFIC PROLINE-RICH PROTEIN APG"/>
    <property type="match status" value="1"/>
</dbReference>
<protein>
    <submittedName>
        <fullName evidence="4">Gdsl esterase/lipase</fullName>
    </submittedName>
</protein>
<sequence>MEHWAGEKVGLPLNEPKKNNVSFLNGVSFASEGAGILDGTDPYLSVHLTQQIDDYSIVHKDLYKQLGSSGAENHLSKSIFVVAIGSNDIIGYFRSSDLQNKATPHQYRLYSFHAHKFVILGTGVLGCCPARRREKKNEECREEMNYWSVKYNEGLISMLQELKSELKEIYCSSSDSYEVFLDLIQRPTAYGFVEIKAACCGLGALNAEIFCLAIAAYCSNRSDHVFFDLVHPTEAANRISMDHVFDGSLRYTFPMNMKQLVAI</sequence>
<keyword evidence="3" id="KW-0442">Lipid degradation</keyword>
<evidence type="ECO:0000256" key="3">
    <source>
        <dbReference type="ARBA" id="ARBA00022963"/>
    </source>
</evidence>
<evidence type="ECO:0000256" key="2">
    <source>
        <dbReference type="ARBA" id="ARBA00022801"/>
    </source>
</evidence>
<evidence type="ECO:0000256" key="1">
    <source>
        <dbReference type="ARBA" id="ARBA00008668"/>
    </source>
</evidence>
<dbReference type="Pfam" id="PF00657">
    <property type="entry name" value="Lipase_GDSL"/>
    <property type="match status" value="1"/>
</dbReference>
<dbReference type="InterPro" id="IPR051058">
    <property type="entry name" value="GDSL_Est/Lipase"/>
</dbReference>
<keyword evidence="5" id="KW-1185">Reference proteome</keyword>
<proteinExistence type="inferred from homology"/>
<comment type="caution">
    <text evidence="4">The sequence shown here is derived from an EMBL/GenBank/DDBJ whole genome shotgun (WGS) entry which is preliminary data.</text>
</comment>
<evidence type="ECO:0000313" key="4">
    <source>
        <dbReference type="EMBL" id="KAK7847471.1"/>
    </source>
</evidence>